<keyword evidence="3" id="KW-1185">Reference proteome</keyword>
<dbReference type="InterPro" id="IPR032118">
    <property type="entry name" value="Phage_holin_HP1"/>
</dbReference>
<dbReference type="EMBL" id="MN844877">
    <property type="protein sequence ID" value="QHJ75359.1"/>
    <property type="molecule type" value="Genomic_DNA"/>
</dbReference>
<dbReference type="Pfam" id="PF16080">
    <property type="entry name" value="Phage_holin_2_3"/>
    <property type="match status" value="1"/>
</dbReference>
<keyword evidence="1" id="KW-0472">Membrane</keyword>
<gene>
    <name evidence="2" type="ORF">SnaR1_gp47</name>
</gene>
<evidence type="ECO:0000313" key="2">
    <source>
        <dbReference type="EMBL" id="QHJ75359.1"/>
    </source>
</evidence>
<proteinExistence type="predicted"/>
<evidence type="ECO:0000256" key="1">
    <source>
        <dbReference type="SAM" id="Phobius"/>
    </source>
</evidence>
<organism evidence="2 3">
    <name type="scientific">Sphaerotilus phage vB_SnaP-R1</name>
    <dbReference type="NCBI Taxonomy" id="2696336"/>
    <lineage>
        <taxon>Viruses</taxon>
        <taxon>Duplodnaviria</taxon>
        <taxon>Heunggongvirae</taxon>
        <taxon>Uroviricota</taxon>
        <taxon>Caudoviricetes</taxon>
        <taxon>Autographivirales</taxon>
        <taxon>Autoscriptoviridae</taxon>
        <taxon>Natansvirus</taxon>
        <taxon>Natansvirus SnaPR1</taxon>
    </lineage>
</organism>
<feature type="transmembrane region" description="Helical" evidence="1">
    <location>
        <begin position="27"/>
        <end position="46"/>
    </location>
</feature>
<accession>A0A6B9SWU8</accession>
<protein>
    <submittedName>
        <fullName evidence="2">Holin</fullName>
    </submittedName>
</protein>
<keyword evidence="1" id="KW-1133">Transmembrane helix</keyword>
<name>A0A6B9SWU8_9CAUD</name>
<keyword evidence="1" id="KW-0812">Transmembrane</keyword>
<reference evidence="2 3" key="1">
    <citation type="submission" date="2019-12" db="EMBL/GenBank/DDBJ databases">
        <title>The first sequenced Sphaerotilus natans bacteriophage genome is one of a kind - characterization and potential to control this filamentous bacterium in WWTP.</title>
        <authorList>
            <person name="Ferreira R."/>
            <person name="Amado R."/>
            <person name="Padrao J."/>
            <person name="Ferreira V."/>
            <person name="Dias N.M."/>
            <person name="Melo L.D.R."/>
            <person name="Azeredo J."/>
            <person name="Santos S.B."/>
            <person name="Nicolau A."/>
        </authorList>
    </citation>
    <scope>NUCLEOTIDE SEQUENCE [LARGE SCALE GENOMIC DNA]</scope>
</reference>
<evidence type="ECO:0000313" key="3">
    <source>
        <dbReference type="Proteomes" id="UP000464416"/>
    </source>
</evidence>
<sequence length="60" mass="6731">MEKHSSVWAYLTSLGTALFGGVTLQDVALWVGIITALGTFLVNWYYKAREDDRAEKRHGS</sequence>
<dbReference type="Proteomes" id="UP000464416">
    <property type="component" value="Segment"/>
</dbReference>